<feature type="compositionally biased region" description="Polar residues" evidence="1">
    <location>
        <begin position="175"/>
        <end position="187"/>
    </location>
</feature>
<keyword evidence="2" id="KW-1133">Transmembrane helix</keyword>
<sequence>MFCWLLASVFLVTAKGQCLLNSNDSGVVVSRCNPSVYNDLVIHIDFSEFNSPCTCNVTPKFTGDLFVLSNNSTAEECNTQIKINDDFMFDCAAPAGSNHSLNVQSNQIVHVRAEYIKPSKKGMFHQCLQIRQDDIIAGFATGGVVLLGIIMCILALTKREKIERTKDKSTEEDNAPTNENADSSNALRENPLYISADEVEDIMCTEDKQQGEGYSTATDLESNRDHDDGPSINQPVDSVPVFPVPNNSNISHSRRDVYAQVYKQNKSSATVHDILQTQNQNSLFYIGVE</sequence>
<keyword evidence="2" id="KW-0812">Transmembrane</keyword>
<name>A0A8W8JFP7_MAGGI</name>
<feature type="region of interest" description="Disordered" evidence="1">
    <location>
        <begin position="163"/>
        <end position="189"/>
    </location>
</feature>
<feature type="region of interest" description="Disordered" evidence="1">
    <location>
        <begin position="208"/>
        <end position="239"/>
    </location>
</feature>
<feature type="chain" id="PRO_5036461000" description="CUB domain-containing protein" evidence="3">
    <location>
        <begin position="17"/>
        <end position="289"/>
    </location>
</feature>
<evidence type="ECO:0000313" key="5">
    <source>
        <dbReference type="Proteomes" id="UP000005408"/>
    </source>
</evidence>
<evidence type="ECO:0000256" key="2">
    <source>
        <dbReference type="SAM" id="Phobius"/>
    </source>
</evidence>
<dbReference type="AlphaFoldDB" id="A0A8W8JFP7"/>
<feature type="transmembrane region" description="Helical" evidence="2">
    <location>
        <begin position="135"/>
        <end position="156"/>
    </location>
</feature>
<reference evidence="4" key="1">
    <citation type="submission" date="2022-08" db="UniProtKB">
        <authorList>
            <consortium name="EnsemblMetazoa"/>
        </authorList>
    </citation>
    <scope>IDENTIFICATION</scope>
    <source>
        <strain evidence="4">05x7-T-G4-1.051#20</strain>
    </source>
</reference>
<keyword evidence="3" id="KW-0732">Signal</keyword>
<dbReference type="Proteomes" id="UP000005408">
    <property type="component" value="Unassembled WGS sequence"/>
</dbReference>
<accession>A0A8W8JFP7</accession>
<organism evidence="4 5">
    <name type="scientific">Magallana gigas</name>
    <name type="common">Pacific oyster</name>
    <name type="synonym">Crassostrea gigas</name>
    <dbReference type="NCBI Taxonomy" id="29159"/>
    <lineage>
        <taxon>Eukaryota</taxon>
        <taxon>Metazoa</taxon>
        <taxon>Spiralia</taxon>
        <taxon>Lophotrochozoa</taxon>
        <taxon>Mollusca</taxon>
        <taxon>Bivalvia</taxon>
        <taxon>Autobranchia</taxon>
        <taxon>Pteriomorphia</taxon>
        <taxon>Ostreida</taxon>
        <taxon>Ostreoidea</taxon>
        <taxon>Ostreidae</taxon>
        <taxon>Magallana</taxon>
    </lineage>
</organism>
<evidence type="ECO:0000256" key="3">
    <source>
        <dbReference type="SAM" id="SignalP"/>
    </source>
</evidence>
<evidence type="ECO:0000256" key="1">
    <source>
        <dbReference type="SAM" id="MobiDB-lite"/>
    </source>
</evidence>
<evidence type="ECO:0000313" key="4">
    <source>
        <dbReference type="EnsemblMetazoa" id="G18334.1:cds"/>
    </source>
</evidence>
<feature type="signal peptide" evidence="3">
    <location>
        <begin position="1"/>
        <end position="16"/>
    </location>
</feature>
<keyword evidence="5" id="KW-1185">Reference proteome</keyword>
<proteinExistence type="predicted"/>
<dbReference type="EnsemblMetazoa" id="G18334.1">
    <property type="protein sequence ID" value="G18334.1:cds"/>
    <property type="gene ID" value="G18334"/>
</dbReference>
<protein>
    <recommendedName>
        <fullName evidence="6">CUB domain-containing protein</fullName>
    </recommendedName>
</protein>
<keyword evidence="2" id="KW-0472">Membrane</keyword>
<evidence type="ECO:0008006" key="6">
    <source>
        <dbReference type="Google" id="ProtNLM"/>
    </source>
</evidence>